<evidence type="ECO:0000256" key="2">
    <source>
        <dbReference type="ARBA" id="ARBA00022676"/>
    </source>
</evidence>
<dbReference type="OrthoDB" id="1436213at2759"/>
<proteinExistence type="inferred from homology"/>
<gene>
    <name evidence="4" type="ORF">G2W53_030763</name>
</gene>
<reference evidence="4" key="1">
    <citation type="submission" date="2020-09" db="EMBL/GenBank/DDBJ databases">
        <title>Genome-Enabled Discovery of Anthraquinone Biosynthesis in Senna tora.</title>
        <authorList>
            <person name="Kang S.-H."/>
            <person name="Pandey R.P."/>
            <person name="Lee C.-M."/>
            <person name="Sim J.-S."/>
            <person name="Jeong J.-T."/>
            <person name="Choi B.-S."/>
            <person name="Jung M."/>
            <person name="Ginzburg D."/>
            <person name="Zhao K."/>
            <person name="Won S.Y."/>
            <person name="Oh T.-J."/>
            <person name="Yu Y."/>
            <person name="Kim N.-H."/>
            <person name="Lee O.R."/>
            <person name="Lee T.-H."/>
            <person name="Bashyal P."/>
            <person name="Kim T.-S."/>
            <person name="Lee W.-H."/>
            <person name="Kawkins C."/>
            <person name="Kim C.-K."/>
            <person name="Kim J.S."/>
            <person name="Ahn B.O."/>
            <person name="Rhee S.Y."/>
            <person name="Sohng J.K."/>
        </authorList>
    </citation>
    <scope>NUCLEOTIDE SEQUENCE</scope>
    <source>
        <tissue evidence="4">Leaf</tissue>
    </source>
</reference>
<dbReference type="InterPro" id="IPR002213">
    <property type="entry name" value="UDP_glucos_trans"/>
</dbReference>
<comment type="similarity">
    <text evidence="1">Belongs to the UDP-glycosyltransferase family.</text>
</comment>
<dbReference type="EMBL" id="JAAIUW010000009">
    <property type="protein sequence ID" value="KAF7816794.1"/>
    <property type="molecule type" value="Genomic_DNA"/>
</dbReference>
<dbReference type="PANTHER" id="PTHR48048:SF76">
    <property type="entry name" value="UDP-GLYCOSYLTRANSFERASE 708D1-LIKE"/>
    <property type="match status" value="1"/>
</dbReference>
<sequence>MRRDRVREIREGLLKSKCRFLWVLKDKIVDKEEIEEVVGFELMEKLKKKGMVVETWVDQMEVLGHGSVGGFVNHYGWNSVVEAACALGDHVLVTFSFARTSAAHFLPKYSLKPFSWFGLQPVRLRALAHFTLS</sequence>
<dbReference type="PANTHER" id="PTHR48048">
    <property type="entry name" value="GLYCOSYLTRANSFERASE"/>
    <property type="match status" value="1"/>
</dbReference>
<keyword evidence="2" id="KW-0328">Glycosyltransferase</keyword>
<keyword evidence="3 4" id="KW-0808">Transferase</keyword>
<keyword evidence="5" id="KW-1185">Reference proteome</keyword>
<dbReference type="Proteomes" id="UP000634136">
    <property type="component" value="Unassembled WGS sequence"/>
</dbReference>
<dbReference type="Pfam" id="PF00201">
    <property type="entry name" value="UDPGT"/>
    <property type="match status" value="1"/>
</dbReference>
<protein>
    <submittedName>
        <fullName evidence="4">UDP-glycosyltransferase 13-like</fullName>
    </submittedName>
</protein>
<dbReference type="InterPro" id="IPR050481">
    <property type="entry name" value="UDP-glycosyltransf_plant"/>
</dbReference>
<dbReference type="AlphaFoldDB" id="A0A834TG31"/>
<dbReference type="Gene3D" id="3.40.50.2000">
    <property type="entry name" value="Glycogen Phosphorylase B"/>
    <property type="match status" value="1"/>
</dbReference>
<evidence type="ECO:0000313" key="5">
    <source>
        <dbReference type="Proteomes" id="UP000634136"/>
    </source>
</evidence>
<accession>A0A834TG31</accession>
<dbReference type="SUPFAM" id="SSF53756">
    <property type="entry name" value="UDP-Glycosyltransferase/glycogen phosphorylase"/>
    <property type="match status" value="1"/>
</dbReference>
<evidence type="ECO:0000313" key="4">
    <source>
        <dbReference type="EMBL" id="KAF7816794.1"/>
    </source>
</evidence>
<comment type="caution">
    <text evidence="4">The sequence shown here is derived from an EMBL/GenBank/DDBJ whole genome shotgun (WGS) entry which is preliminary data.</text>
</comment>
<evidence type="ECO:0000256" key="3">
    <source>
        <dbReference type="ARBA" id="ARBA00022679"/>
    </source>
</evidence>
<name>A0A834TG31_9FABA</name>
<evidence type="ECO:0000256" key="1">
    <source>
        <dbReference type="ARBA" id="ARBA00009995"/>
    </source>
</evidence>
<dbReference type="GO" id="GO:0035251">
    <property type="term" value="F:UDP-glucosyltransferase activity"/>
    <property type="evidence" value="ECO:0007669"/>
    <property type="project" value="InterPro"/>
</dbReference>
<organism evidence="4 5">
    <name type="scientific">Senna tora</name>
    <dbReference type="NCBI Taxonomy" id="362788"/>
    <lineage>
        <taxon>Eukaryota</taxon>
        <taxon>Viridiplantae</taxon>
        <taxon>Streptophyta</taxon>
        <taxon>Embryophyta</taxon>
        <taxon>Tracheophyta</taxon>
        <taxon>Spermatophyta</taxon>
        <taxon>Magnoliopsida</taxon>
        <taxon>eudicotyledons</taxon>
        <taxon>Gunneridae</taxon>
        <taxon>Pentapetalae</taxon>
        <taxon>rosids</taxon>
        <taxon>fabids</taxon>
        <taxon>Fabales</taxon>
        <taxon>Fabaceae</taxon>
        <taxon>Caesalpinioideae</taxon>
        <taxon>Cassia clade</taxon>
        <taxon>Senna</taxon>
    </lineage>
</organism>